<gene>
    <name evidence="5" type="ORF">PaG_05749</name>
</gene>
<dbReference type="PANTHER" id="PTHR46115">
    <property type="entry name" value="THIOREDOXIN-LIKE PROTEIN 1"/>
    <property type="match status" value="1"/>
</dbReference>
<feature type="region of interest" description="Disordered" evidence="2">
    <location>
        <begin position="362"/>
        <end position="493"/>
    </location>
</feature>
<feature type="region of interest" description="Disordered" evidence="2">
    <location>
        <begin position="563"/>
        <end position="596"/>
    </location>
</feature>
<feature type="transmembrane region" description="Helical" evidence="3">
    <location>
        <begin position="525"/>
        <end position="543"/>
    </location>
</feature>
<feature type="compositionally biased region" description="Low complexity" evidence="2">
    <location>
        <begin position="434"/>
        <end position="443"/>
    </location>
</feature>
<keyword evidence="3" id="KW-0812">Transmembrane</keyword>
<feature type="region of interest" description="Disordered" evidence="2">
    <location>
        <begin position="958"/>
        <end position="1010"/>
    </location>
</feature>
<name>W3VHD9_MOEAP</name>
<keyword evidence="1" id="KW-1015">Disulfide bond</keyword>
<feature type="compositionally biased region" description="Polar residues" evidence="2">
    <location>
        <begin position="573"/>
        <end position="595"/>
    </location>
</feature>
<dbReference type="AlphaFoldDB" id="W3VHD9"/>
<dbReference type="CDD" id="cd02947">
    <property type="entry name" value="TRX_family"/>
    <property type="match status" value="1"/>
</dbReference>
<dbReference type="SUPFAM" id="SSF49785">
    <property type="entry name" value="Galactose-binding domain-like"/>
    <property type="match status" value="1"/>
</dbReference>
<evidence type="ECO:0000256" key="2">
    <source>
        <dbReference type="SAM" id="MobiDB-lite"/>
    </source>
</evidence>
<dbReference type="OrthoDB" id="10263751at2759"/>
<sequence>MVKEVVSATEFDAELQAAGSKLVVVDFHALWCGPCKVIAPHPNVTFLKVDVDRVQAVAQRYRVRAMPTFLFLKNKSVVDTLQGADPNRLTALVKQHSSGASSAFSGSGQTLSGSGSSNSNSNSFGARAVAGITDGHPRHAHHRRFFNTHHILRLWPSEHVVLPSKSSTLLTRLACFCVVPRPIYDANHAVSQTSLLKVVEPKQSSALNEKPDRRLHDILTGPSGGKWLESDADDQLLISLSFKQQVKLSGILLRTLPSHLAHAPRQVKIFVNRPGLGFDDATTENADQEFELSDEHVRGAENGGGGKACSLRFVKFQKVDSLTIAVLSNQEEAETTRIDAIDVFGITNHTTDMSELQKIAAEGRGRDFPHRPASRTGLKGGSPSSAPAAAASGFAAPRSSSIPNISTYTERPARHTRSHSTSSLNPPMPRYRRSASSSSAPPMHHLSEEEEEDAPDFSAKQYTRQNATQPEFVPHAPPSMTEGEEAEFEAAQSAARDTLGGWHYAPLAVALAPPLGALLGGHSDAWSDAILLILASFWLYQFLRVPWEIYYASRTRQVLAYDEEQEEDDVASEGTTPRPTHTSAESRQQNETRQQAAAELRRSELLSLLFCVLSPIMGAYMLYWMRETMTDGNKYLNAFNIRLFTLAAGVKPWSHAMGLFRRRMLHLQEQVHYPSSKVERMNQRLRRLEADLTSLRKLYATKSEVRILRDYDAQLSRAVRRSERKEEHLRLSAEEKFSIVESRLEDLLRETAINAELIEEERRERERAASLRISLFEAVKYLLGSGLTVRRAGPKHYLHDMPRSLPSTAALGIGTGSTEAETSPADPSAGVHSQPYVGQAYGSAVTPRGVASSAPASGLASPPGAGTPPNYSATPPPGGDSRASRARNDAGAQRSRSRSTPHRVSDPWWERGVAFYLFLPLNFSSAAIRLAGEKLKTVVEDSENEMARSQRKTLQYQKHLADQQLQQHQRKVSHQVLSPPRSRPTPPAIKVVSSPPGAGGTAHGTSSRTR</sequence>
<keyword evidence="3" id="KW-1133">Transmembrane helix</keyword>
<dbReference type="Proteomes" id="UP000019462">
    <property type="component" value="Unassembled WGS sequence"/>
</dbReference>
<dbReference type="InterPro" id="IPR010400">
    <property type="entry name" value="PITH_dom"/>
</dbReference>
<dbReference type="Gene3D" id="2.60.120.470">
    <property type="entry name" value="PITH domain"/>
    <property type="match status" value="1"/>
</dbReference>
<keyword evidence="6" id="KW-1185">Reference proteome</keyword>
<feature type="domain" description="PITH" evidence="4">
    <location>
        <begin position="184"/>
        <end position="363"/>
    </location>
</feature>
<evidence type="ECO:0000313" key="6">
    <source>
        <dbReference type="Proteomes" id="UP000019462"/>
    </source>
</evidence>
<keyword evidence="3" id="KW-0472">Membrane</keyword>
<feature type="region of interest" description="Disordered" evidence="2">
    <location>
        <begin position="99"/>
        <end position="120"/>
    </location>
</feature>
<dbReference type="Pfam" id="PF06201">
    <property type="entry name" value="PITH"/>
    <property type="match status" value="1"/>
</dbReference>
<feature type="compositionally biased region" description="Polar residues" evidence="2">
    <location>
        <begin position="460"/>
        <end position="469"/>
    </location>
</feature>
<dbReference type="GO" id="GO:0005737">
    <property type="term" value="C:cytoplasm"/>
    <property type="evidence" value="ECO:0007669"/>
    <property type="project" value="UniProtKB-ARBA"/>
</dbReference>
<feature type="region of interest" description="Disordered" evidence="2">
    <location>
        <begin position="847"/>
        <end position="905"/>
    </location>
</feature>
<comment type="caution">
    <text evidence="5">The sequence shown here is derived from an EMBL/GenBank/DDBJ whole genome shotgun (WGS) entry which is preliminary data.</text>
</comment>
<evidence type="ECO:0000313" key="5">
    <source>
        <dbReference type="EMBL" id="ETS60207.1"/>
    </source>
</evidence>
<feature type="compositionally biased region" description="Low complexity" evidence="2">
    <location>
        <begin position="849"/>
        <end position="869"/>
    </location>
</feature>
<evidence type="ECO:0000256" key="1">
    <source>
        <dbReference type="ARBA" id="ARBA00023157"/>
    </source>
</evidence>
<organism evidence="5 6">
    <name type="scientific">Moesziomyces aphidis</name>
    <name type="common">Pseudozyma aphidis</name>
    <dbReference type="NCBI Taxonomy" id="84754"/>
    <lineage>
        <taxon>Eukaryota</taxon>
        <taxon>Fungi</taxon>
        <taxon>Dikarya</taxon>
        <taxon>Basidiomycota</taxon>
        <taxon>Ustilaginomycotina</taxon>
        <taxon>Ustilaginomycetes</taxon>
        <taxon>Ustilaginales</taxon>
        <taxon>Ustilaginaceae</taxon>
        <taxon>Moesziomyces</taxon>
    </lineage>
</organism>
<feature type="region of interest" description="Disordered" evidence="2">
    <location>
        <begin position="799"/>
        <end position="835"/>
    </location>
</feature>
<feature type="compositionally biased region" description="Low complexity" evidence="2">
    <location>
        <begin position="381"/>
        <end position="401"/>
    </location>
</feature>
<proteinExistence type="predicted"/>
<accession>W3VHD9</accession>
<evidence type="ECO:0000259" key="4">
    <source>
        <dbReference type="PROSITE" id="PS51532"/>
    </source>
</evidence>
<dbReference type="InterPro" id="IPR037047">
    <property type="entry name" value="PITH_dom_sf"/>
</dbReference>
<dbReference type="Gene3D" id="3.40.30.10">
    <property type="entry name" value="Glutaredoxin"/>
    <property type="match status" value="1"/>
</dbReference>
<dbReference type="InterPro" id="IPR008979">
    <property type="entry name" value="Galactose-bd-like_sf"/>
</dbReference>
<dbReference type="HOGENOM" id="CLU_309538_0_0_1"/>
<evidence type="ECO:0000256" key="3">
    <source>
        <dbReference type="SAM" id="Phobius"/>
    </source>
</evidence>
<feature type="transmembrane region" description="Helical" evidence="3">
    <location>
        <begin position="605"/>
        <end position="623"/>
    </location>
</feature>
<dbReference type="SUPFAM" id="SSF52833">
    <property type="entry name" value="Thioredoxin-like"/>
    <property type="match status" value="1"/>
</dbReference>
<dbReference type="EMBL" id="AWNI01000038">
    <property type="protein sequence ID" value="ETS60207.1"/>
    <property type="molecule type" value="Genomic_DNA"/>
</dbReference>
<dbReference type="Pfam" id="PF00085">
    <property type="entry name" value="Thioredoxin"/>
    <property type="match status" value="1"/>
</dbReference>
<dbReference type="PROSITE" id="PS51532">
    <property type="entry name" value="PITH"/>
    <property type="match status" value="1"/>
</dbReference>
<protein>
    <recommendedName>
        <fullName evidence="4">PITH domain-containing protein</fullName>
    </recommendedName>
</protein>
<reference evidence="5 6" key="1">
    <citation type="journal article" date="2014" name="Genome Announc.">
        <title>Genome sequence of the basidiomycetous fungus Pseudozyma aphidis DSM70725, an efficient producer of biosurfactant mannosylerythritol lipids.</title>
        <authorList>
            <person name="Lorenz S."/>
            <person name="Guenther M."/>
            <person name="Grumaz C."/>
            <person name="Rupp S."/>
            <person name="Zibek S."/>
            <person name="Sohn K."/>
        </authorList>
    </citation>
    <scope>NUCLEOTIDE SEQUENCE [LARGE SCALE GENOMIC DNA]</scope>
    <source>
        <strain evidence="6">ATCC 32657 / CBS 517.83 / DSM 70725 / JCM 10318 / NBRC 10182 / NRRL Y-7954 / St-0401</strain>
    </source>
</reference>
<dbReference type="InterPro" id="IPR036249">
    <property type="entry name" value="Thioredoxin-like_sf"/>
</dbReference>
<dbReference type="PRINTS" id="PR00421">
    <property type="entry name" value="THIOREDOXIN"/>
</dbReference>
<dbReference type="InterPro" id="IPR013766">
    <property type="entry name" value="Thioredoxin_domain"/>
</dbReference>